<dbReference type="Proteomes" id="UP000305681">
    <property type="component" value="Unassembled WGS sequence"/>
</dbReference>
<evidence type="ECO:0000259" key="1">
    <source>
        <dbReference type="Pfam" id="PF13438"/>
    </source>
</evidence>
<dbReference type="AlphaFoldDB" id="A0A5C4NW31"/>
<protein>
    <submittedName>
        <fullName evidence="2">DUF4113 domain-containing protein</fullName>
    </submittedName>
</protein>
<dbReference type="InterPro" id="IPR025188">
    <property type="entry name" value="DUF4113"/>
</dbReference>
<dbReference type="Pfam" id="PF13438">
    <property type="entry name" value="DUF4113"/>
    <property type="match status" value="1"/>
</dbReference>
<evidence type="ECO:0000313" key="3">
    <source>
        <dbReference type="Proteomes" id="UP000305681"/>
    </source>
</evidence>
<proteinExistence type="predicted"/>
<gene>
    <name evidence="2" type="ORF">FHI69_08320</name>
</gene>
<name>A0A5C4NW31_9BURK</name>
<evidence type="ECO:0000313" key="2">
    <source>
        <dbReference type="EMBL" id="TNC77698.1"/>
    </source>
</evidence>
<reference evidence="2 3" key="1">
    <citation type="submission" date="2019-06" db="EMBL/GenBank/DDBJ databases">
        <title>Genome sequence of Janthinobacterium lividum UCD_MED1.</title>
        <authorList>
            <person name="De Leon M.E."/>
            <person name="Jospin G."/>
        </authorList>
    </citation>
    <scope>NUCLEOTIDE SEQUENCE [LARGE SCALE GENOMIC DNA]</scope>
    <source>
        <strain evidence="2 3">UCD_MED1</strain>
    </source>
</reference>
<sequence length="104" mass="11654">MLAGAALHGLTLIYREVFKYKKAGIMLMNLQPDTQRQAVLFGAAPDRARSAREMTTLDVINDRYGRDTVHLGSAGGVRRWAMLSENCTPRYTTSWTELPRVVAK</sequence>
<dbReference type="EMBL" id="VDGE01000002">
    <property type="protein sequence ID" value="TNC77698.1"/>
    <property type="molecule type" value="Genomic_DNA"/>
</dbReference>
<feature type="domain" description="DUF4113" evidence="1">
    <location>
        <begin position="54"/>
        <end position="101"/>
    </location>
</feature>
<organism evidence="2 3">
    <name type="scientific">Janthinobacterium lividum</name>
    <dbReference type="NCBI Taxonomy" id="29581"/>
    <lineage>
        <taxon>Bacteria</taxon>
        <taxon>Pseudomonadati</taxon>
        <taxon>Pseudomonadota</taxon>
        <taxon>Betaproteobacteria</taxon>
        <taxon>Burkholderiales</taxon>
        <taxon>Oxalobacteraceae</taxon>
        <taxon>Janthinobacterium</taxon>
    </lineage>
</organism>
<accession>A0A5C4NW31</accession>
<comment type="caution">
    <text evidence="2">The sequence shown here is derived from an EMBL/GenBank/DDBJ whole genome shotgun (WGS) entry which is preliminary data.</text>
</comment>